<organism evidence="2 3">
    <name type="scientific">Terrihalobacillus insolitus</name>
    <dbReference type="NCBI Taxonomy" id="2950438"/>
    <lineage>
        <taxon>Bacteria</taxon>
        <taxon>Bacillati</taxon>
        <taxon>Bacillota</taxon>
        <taxon>Bacilli</taxon>
        <taxon>Bacillales</taxon>
        <taxon>Bacillaceae</taxon>
        <taxon>Terrihalobacillus</taxon>
    </lineage>
</organism>
<comment type="caution">
    <text evidence="2">The sequence shown here is derived from an EMBL/GenBank/DDBJ whole genome shotgun (WGS) entry which is preliminary data.</text>
</comment>
<feature type="transmembrane region" description="Helical" evidence="1">
    <location>
        <begin position="83"/>
        <end position="103"/>
    </location>
</feature>
<evidence type="ECO:0000313" key="2">
    <source>
        <dbReference type="EMBL" id="MDC3425135.1"/>
    </source>
</evidence>
<name>A0A9X3WSZ1_9BACI</name>
<dbReference type="RefSeq" id="WP_272436939.1">
    <property type="nucleotide sequence ID" value="NZ_JAMQKB010000011.1"/>
</dbReference>
<keyword evidence="1" id="KW-0812">Transmembrane</keyword>
<dbReference type="Proteomes" id="UP001145050">
    <property type="component" value="Unassembled WGS sequence"/>
</dbReference>
<evidence type="ECO:0000256" key="1">
    <source>
        <dbReference type="SAM" id="Phobius"/>
    </source>
</evidence>
<feature type="transmembrane region" description="Helical" evidence="1">
    <location>
        <begin position="110"/>
        <end position="130"/>
    </location>
</feature>
<reference evidence="2" key="1">
    <citation type="submission" date="2022-06" db="EMBL/GenBank/DDBJ databases">
        <title>Aquibacillus sp. a new bacterium isolated from soil saline samples.</title>
        <authorList>
            <person name="Galisteo C."/>
            <person name="De La Haba R."/>
            <person name="Sanchez-Porro C."/>
            <person name="Ventosa A."/>
        </authorList>
    </citation>
    <scope>NUCLEOTIDE SEQUENCE</scope>
    <source>
        <strain evidence="2">3ASR75-11</strain>
    </source>
</reference>
<feature type="transmembrane region" description="Helical" evidence="1">
    <location>
        <begin position="233"/>
        <end position="251"/>
    </location>
</feature>
<sequence length="489" mass="56722">MGSNVDYNREKVFVTILFIGLLVMNITRIIYSNPFAASWDTVDFALAIDRFSLLEMRPHFPGYPYFILGGMITHIFIKDPALSLSILTAIMTALSGIPIYLMARKYFTRVLSLLSVLFVQSFSYLWIISTDPMSEGMAISILWWFLWSVFITLNRPQHMKFRLLPLLLYSLLLGTRLSYFPFGIVLVLLWYLDWKRNNYKKKTFIANQIMLAVGLQFIWIGALIISEGSIRNFVYLSISFVSGHFSDWGGAVTATSIPLIDRLFMLTWENLIWTGIFGQKIALIILLACVLIITYVTNRRIKFSQEFKILFLMGTAYFLWALIAQNVEKPRHIAPLIPIGGYVLFYVIFQNRKHMKAKVILLTLFIVMQSWTGFQWIKEKATVPPATYQLASELSSYSKPLFVYTWEETRVLDYLNVSYGHREIYTYSEFLGEIQNRKTEKIYLTNSVIEGFKKQGASLEGKIRKVKTFQSNPLFDPIYYSIVLYEWIG</sequence>
<feature type="transmembrane region" description="Helical" evidence="1">
    <location>
        <begin position="204"/>
        <end position="226"/>
    </location>
</feature>
<keyword evidence="1" id="KW-0472">Membrane</keyword>
<feature type="transmembrane region" description="Helical" evidence="1">
    <location>
        <begin position="12"/>
        <end position="31"/>
    </location>
</feature>
<feature type="transmembrane region" description="Helical" evidence="1">
    <location>
        <begin position="166"/>
        <end position="192"/>
    </location>
</feature>
<evidence type="ECO:0000313" key="3">
    <source>
        <dbReference type="Proteomes" id="UP001145050"/>
    </source>
</evidence>
<feature type="transmembrane region" description="Helical" evidence="1">
    <location>
        <begin position="271"/>
        <end position="297"/>
    </location>
</feature>
<feature type="transmembrane region" description="Helical" evidence="1">
    <location>
        <begin position="136"/>
        <end position="154"/>
    </location>
</feature>
<dbReference type="EMBL" id="JAMQKB010000011">
    <property type="protein sequence ID" value="MDC3425135.1"/>
    <property type="molecule type" value="Genomic_DNA"/>
</dbReference>
<protein>
    <submittedName>
        <fullName evidence="2">Nucleoporin-interacting protein</fullName>
    </submittedName>
</protein>
<proteinExistence type="predicted"/>
<feature type="transmembrane region" description="Helical" evidence="1">
    <location>
        <begin position="309"/>
        <end position="327"/>
    </location>
</feature>
<keyword evidence="3" id="KW-1185">Reference proteome</keyword>
<accession>A0A9X3WSZ1</accession>
<keyword evidence="1" id="KW-1133">Transmembrane helix</keyword>
<gene>
    <name evidence="2" type="ORF">NC797_11520</name>
</gene>
<feature type="transmembrane region" description="Helical" evidence="1">
    <location>
        <begin position="333"/>
        <end position="349"/>
    </location>
</feature>
<dbReference type="AlphaFoldDB" id="A0A9X3WSZ1"/>